<keyword evidence="6" id="KW-1185">Reference proteome</keyword>
<feature type="compositionally biased region" description="Low complexity" evidence="3">
    <location>
        <begin position="24"/>
        <end position="36"/>
    </location>
</feature>
<dbReference type="PANTHER" id="PTHR14167">
    <property type="entry name" value="SH3 DOMAIN-CONTAINING"/>
    <property type="match status" value="1"/>
</dbReference>
<feature type="domain" description="SH3" evidence="4">
    <location>
        <begin position="687"/>
        <end position="747"/>
    </location>
</feature>
<name>A9V064_MONBE</name>
<feature type="compositionally biased region" description="Low complexity" evidence="3">
    <location>
        <begin position="235"/>
        <end position="253"/>
    </location>
</feature>
<evidence type="ECO:0000256" key="2">
    <source>
        <dbReference type="PROSITE-ProRule" id="PRU00192"/>
    </source>
</evidence>
<dbReference type="InterPro" id="IPR001452">
    <property type="entry name" value="SH3_domain"/>
</dbReference>
<dbReference type="EMBL" id="CH991552">
    <property type="protein sequence ID" value="EDQ88956.1"/>
    <property type="molecule type" value="Genomic_DNA"/>
</dbReference>
<dbReference type="Gene3D" id="2.30.30.40">
    <property type="entry name" value="SH3 Domains"/>
    <property type="match status" value="3"/>
</dbReference>
<reference evidence="5 6" key="1">
    <citation type="journal article" date="2008" name="Nature">
        <title>The genome of the choanoflagellate Monosiga brevicollis and the origin of metazoans.</title>
        <authorList>
            <consortium name="JGI Sequencing"/>
            <person name="King N."/>
            <person name="Westbrook M.J."/>
            <person name="Young S.L."/>
            <person name="Kuo A."/>
            <person name="Abedin M."/>
            <person name="Chapman J."/>
            <person name="Fairclough S."/>
            <person name="Hellsten U."/>
            <person name="Isogai Y."/>
            <person name="Letunic I."/>
            <person name="Marr M."/>
            <person name="Pincus D."/>
            <person name="Putnam N."/>
            <person name="Rokas A."/>
            <person name="Wright K.J."/>
            <person name="Zuzow R."/>
            <person name="Dirks W."/>
            <person name="Good M."/>
            <person name="Goodstein D."/>
            <person name="Lemons D."/>
            <person name="Li W."/>
            <person name="Lyons J.B."/>
            <person name="Morris A."/>
            <person name="Nichols S."/>
            <person name="Richter D.J."/>
            <person name="Salamov A."/>
            <person name="Bork P."/>
            <person name="Lim W.A."/>
            <person name="Manning G."/>
            <person name="Miller W.T."/>
            <person name="McGinnis W."/>
            <person name="Shapiro H."/>
            <person name="Tjian R."/>
            <person name="Grigoriev I.V."/>
            <person name="Rokhsar D."/>
        </authorList>
    </citation>
    <scope>NUCLEOTIDE SEQUENCE [LARGE SCALE GENOMIC DNA]</scope>
    <source>
        <strain evidence="6">MX1 / ATCC 50154</strain>
    </source>
</reference>
<feature type="compositionally biased region" description="Basic and acidic residues" evidence="3">
    <location>
        <begin position="214"/>
        <end position="225"/>
    </location>
</feature>
<dbReference type="GO" id="GO:0090251">
    <property type="term" value="P:protein localization involved in establishment of planar polarity"/>
    <property type="evidence" value="ECO:0000318"/>
    <property type="project" value="GO_Central"/>
</dbReference>
<dbReference type="GO" id="GO:0005737">
    <property type="term" value="C:cytoplasm"/>
    <property type="evidence" value="ECO:0000318"/>
    <property type="project" value="GO_Central"/>
</dbReference>
<dbReference type="GeneID" id="5891358"/>
<accession>A9V064</accession>
<feature type="domain" description="SH3" evidence="4">
    <location>
        <begin position="482"/>
        <end position="541"/>
    </location>
</feature>
<dbReference type="SMART" id="SM00326">
    <property type="entry name" value="SH3"/>
    <property type="match status" value="3"/>
</dbReference>
<dbReference type="KEGG" id="mbr:MONBRDRAFT_8485"/>
<dbReference type="GO" id="GO:0005929">
    <property type="term" value="C:cilium"/>
    <property type="evidence" value="ECO:0000318"/>
    <property type="project" value="GO_Central"/>
</dbReference>
<organism evidence="5 6">
    <name type="scientific">Monosiga brevicollis</name>
    <name type="common">Choanoflagellate</name>
    <dbReference type="NCBI Taxonomy" id="81824"/>
    <lineage>
        <taxon>Eukaryota</taxon>
        <taxon>Choanoflagellata</taxon>
        <taxon>Craspedida</taxon>
        <taxon>Salpingoecidae</taxon>
        <taxon>Monosiga</taxon>
    </lineage>
</organism>
<feature type="compositionally biased region" description="Pro residues" evidence="3">
    <location>
        <begin position="331"/>
        <end position="342"/>
    </location>
</feature>
<dbReference type="Proteomes" id="UP000001357">
    <property type="component" value="Unassembled WGS sequence"/>
</dbReference>
<dbReference type="PRINTS" id="PR00452">
    <property type="entry name" value="SH3DOMAIN"/>
</dbReference>
<gene>
    <name evidence="5" type="ORF">MONBRDRAFT_8485</name>
</gene>
<feature type="compositionally biased region" description="Pro residues" evidence="3">
    <location>
        <begin position="312"/>
        <end position="325"/>
    </location>
</feature>
<dbReference type="PRINTS" id="PR00499">
    <property type="entry name" value="P67PHOX"/>
</dbReference>
<feature type="region of interest" description="Disordered" evidence="3">
    <location>
        <begin position="571"/>
        <end position="605"/>
    </location>
</feature>
<evidence type="ECO:0000313" key="6">
    <source>
        <dbReference type="Proteomes" id="UP000001357"/>
    </source>
</evidence>
<dbReference type="Pfam" id="PF00018">
    <property type="entry name" value="SH3_1"/>
    <property type="match status" value="3"/>
</dbReference>
<feature type="compositionally biased region" description="Pro residues" evidence="3">
    <location>
        <begin position="166"/>
        <end position="178"/>
    </location>
</feature>
<dbReference type="InterPro" id="IPR050384">
    <property type="entry name" value="Endophilin_SH3RF"/>
</dbReference>
<dbReference type="OMA" id="VHKSCMK"/>
<dbReference type="CDD" id="cd00174">
    <property type="entry name" value="SH3"/>
    <property type="match status" value="3"/>
</dbReference>
<feature type="domain" description="SH3" evidence="4">
    <location>
        <begin position="608"/>
        <end position="668"/>
    </location>
</feature>
<evidence type="ECO:0000256" key="1">
    <source>
        <dbReference type="ARBA" id="ARBA00022443"/>
    </source>
</evidence>
<dbReference type="STRING" id="81824.A9V064"/>
<feature type="compositionally biased region" description="Low complexity" evidence="3">
    <location>
        <begin position="179"/>
        <end position="195"/>
    </location>
</feature>
<dbReference type="PANTHER" id="PTHR14167:SF48">
    <property type="entry name" value="SH3 DOMAIN-CONTAINING PROTEIN 19"/>
    <property type="match status" value="1"/>
</dbReference>
<dbReference type="InterPro" id="IPR036028">
    <property type="entry name" value="SH3-like_dom_sf"/>
</dbReference>
<evidence type="ECO:0000259" key="4">
    <source>
        <dbReference type="PROSITE" id="PS50002"/>
    </source>
</evidence>
<dbReference type="AlphaFoldDB" id="A9V064"/>
<dbReference type="PROSITE" id="PS50002">
    <property type="entry name" value="SH3"/>
    <property type="match status" value="3"/>
</dbReference>
<dbReference type="InParanoid" id="A9V064"/>
<feature type="region of interest" description="Disordered" evidence="3">
    <location>
        <begin position="435"/>
        <end position="468"/>
    </location>
</feature>
<keyword evidence="1 2" id="KW-0728">SH3 domain</keyword>
<feature type="compositionally biased region" description="Low complexity" evidence="3">
    <location>
        <begin position="151"/>
        <end position="162"/>
    </location>
</feature>
<dbReference type="SUPFAM" id="SSF50044">
    <property type="entry name" value="SH3-domain"/>
    <property type="match status" value="3"/>
</dbReference>
<dbReference type="RefSeq" id="XP_001746061.1">
    <property type="nucleotide sequence ID" value="XM_001746009.1"/>
</dbReference>
<feature type="compositionally biased region" description="Polar residues" evidence="3">
    <location>
        <begin position="127"/>
        <end position="142"/>
    </location>
</feature>
<feature type="compositionally biased region" description="Polar residues" evidence="3">
    <location>
        <begin position="60"/>
        <end position="82"/>
    </location>
</feature>
<dbReference type="eggNOG" id="KOG4225">
    <property type="taxonomic scope" value="Eukaryota"/>
</dbReference>
<evidence type="ECO:0000313" key="5">
    <source>
        <dbReference type="EMBL" id="EDQ88956.1"/>
    </source>
</evidence>
<dbReference type="FunCoup" id="A9V064">
    <property type="interactions" value="157"/>
</dbReference>
<feature type="region of interest" description="Disordered" evidence="3">
    <location>
        <begin position="1"/>
        <end position="346"/>
    </location>
</feature>
<sequence>MSMAEGQPMRPTRAPSFSSKEKPAIAAKPKPKATTALPPPPDSSTSPAAQHEDLQPAPVNPSSKSMPASEDLSQSESMATPDNTKKPTSDNTNQSTPSKQRSPPPPRPAPAKQQSTEVALQSACDGDSTSVTARPKAQSTSGKKPPPPRPAAAAPEPTQASAIHQHPPPPAKPAPHAPSPAQTSTNANPAAADAPEPTEPSHGHAPPPAKAAPKLKDAPSDEHPAPTDATRSTDETPPADASTTPPSSGHAPAPARPPHPQRSGSIKPLRPPPARPAHPAPTPKSIHAQPQSKDKASVRTSSVKTKAKAPLRPSPAAAPPKPAAPARPAAPAQPPELPPRPGPGHVLYSYMVTGPRVIEDLPGNRIYEGWPEGWQAEATLVRDPKAELEAEEVMAQAFEDAYGADVALNNTEPDEEGEINSSANAQAELLRKGLPEDGADLPVDESGPTPDVVQIASKGDTGSSSLGSTEVEPFLHPHSIEAGPPVVVALYDFVAEGPDDLAFFAGQELTVLEDIDHEWYRGSLGPFQGIFPKAFVQPLDSSTPSEGLSQTSVMPEPSASLEVVKPEIANAAPEESTASPAGAAEADATPGLETDASADHGDAGAGGSYPCEAKVLYDYDSPELEDLSVEAGETITVLERINAEWLLAAKRSGLQGQLPAAFVEMESQMRSDADQDGVSTSGPEGAGVGLRLVVLYDFSAENEDDLGAMAGDEVDVIEVVNEDWLRARHHAEGREGLIPRANVESFA</sequence>
<protein>
    <recommendedName>
        <fullName evidence="4">SH3 domain-containing protein</fullName>
    </recommendedName>
</protein>
<proteinExistence type="predicted"/>
<feature type="compositionally biased region" description="Pro residues" evidence="3">
    <location>
        <begin position="269"/>
        <end position="282"/>
    </location>
</feature>
<evidence type="ECO:0000256" key="3">
    <source>
        <dbReference type="SAM" id="MobiDB-lite"/>
    </source>
</evidence>